<name>A0ABU1T6T3_9SPHI</name>
<evidence type="ECO:0000313" key="5">
    <source>
        <dbReference type="Proteomes" id="UP001247620"/>
    </source>
</evidence>
<evidence type="ECO:0000256" key="3">
    <source>
        <dbReference type="SAM" id="SignalP"/>
    </source>
</evidence>
<feature type="chain" id="PRO_5046510561" description="NHL repeat-containing protein" evidence="3">
    <location>
        <begin position="28"/>
        <end position="361"/>
    </location>
</feature>
<proteinExistence type="predicted"/>
<gene>
    <name evidence="4" type="ORF">J2W55_000930</name>
</gene>
<evidence type="ECO:0000256" key="1">
    <source>
        <dbReference type="ARBA" id="ARBA00022737"/>
    </source>
</evidence>
<protein>
    <recommendedName>
        <fullName evidence="6">NHL repeat-containing protein</fullName>
    </recommendedName>
</protein>
<dbReference type="SUPFAM" id="SSF101898">
    <property type="entry name" value="NHL repeat"/>
    <property type="match status" value="1"/>
</dbReference>
<feature type="repeat" description="NHL" evidence="2">
    <location>
        <begin position="156"/>
        <end position="190"/>
    </location>
</feature>
<organism evidence="4 5">
    <name type="scientific">Mucilaginibacter pocheonensis</name>
    <dbReference type="NCBI Taxonomy" id="398050"/>
    <lineage>
        <taxon>Bacteria</taxon>
        <taxon>Pseudomonadati</taxon>
        <taxon>Bacteroidota</taxon>
        <taxon>Sphingobacteriia</taxon>
        <taxon>Sphingobacteriales</taxon>
        <taxon>Sphingobacteriaceae</taxon>
        <taxon>Mucilaginibacter</taxon>
    </lineage>
</organism>
<dbReference type="InterPro" id="IPR011042">
    <property type="entry name" value="6-blade_b-propeller_TolB-like"/>
</dbReference>
<dbReference type="PROSITE" id="PS51125">
    <property type="entry name" value="NHL"/>
    <property type="match status" value="1"/>
</dbReference>
<dbReference type="InterPro" id="IPR001258">
    <property type="entry name" value="NHL_repeat"/>
</dbReference>
<dbReference type="Proteomes" id="UP001247620">
    <property type="component" value="Unassembled WGS sequence"/>
</dbReference>
<keyword evidence="5" id="KW-1185">Reference proteome</keyword>
<comment type="caution">
    <text evidence="4">The sequence shown here is derived from an EMBL/GenBank/DDBJ whole genome shotgun (WGS) entry which is preliminary data.</text>
</comment>
<dbReference type="EMBL" id="JAVDUU010000001">
    <property type="protein sequence ID" value="MDR6941102.1"/>
    <property type="molecule type" value="Genomic_DNA"/>
</dbReference>
<dbReference type="PROSITE" id="PS51257">
    <property type="entry name" value="PROKAR_LIPOPROTEIN"/>
    <property type="match status" value="1"/>
</dbReference>
<dbReference type="Gene3D" id="2.120.10.30">
    <property type="entry name" value="TolB, C-terminal domain"/>
    <property type="match status" value="1"/>
</dbReference>
<feature type="signal peptide" evidence="3">
    <location>
        <begin position="1"/>
        <end position="27"/>
    </location>
</feature>
<reference evidence="4 5" key="1">
    <citation type="submission" date="2023-07" db="EMBL/GenBank/DDBJ databases">
        <title>Sorghum-associated microbial communities from plants grown in Nebraska, USA.</title>
        <authorList>
            <person name="Schachtman D."/>
        </authorList>
    </citation>
    <scope>NUCLEOTIDE SEQUENCE [LARGE SCALE GENOMIC DNA]</scope>
    <source>
        <strain evidence="4 5">3262</strain>
    </source>
</reference>
<evidence type="ECO:0008006" key="6">
    <source>
        <dbReference type="Google" id="ProtNLM"/>
    </source>
</evidence>
<sequence length="361" mass="39349">MKSLSCKYALFASGVLCLLIWQSCKKAESIKPQIADSSQNAIAKNNVSVLTTSAGDSLFQRILTPRTSTNPVPIKSAIKICSDPKGNLYVTCSFTNYVGISKVTPQGVVSQFGGPVNTAGIKAAKNGDIYIVGYNNNKYGIGRITPDGVIHYLTITGQQLKEPTDLALSDDGTIYITDIGLHQVLKVTPQGVCSALAGSATAIGSADGTGQQAHFTNPTSIRLSADGLLWVIDGNENNLTGQTIRKVTLTGSVSTKYILNYVGTRDDYIRNIAIAKRDKNFNLSPYESIFILHRSNKITHWGTNGVETPLNIYSKNANPYEEYSISLFTDVTSICIHENAIYIPESYNYYNFVVRKITKYK</sequence>
<evidence type="ECO:0000313" key="4">
    <source>
        <dbReference type="EMBL" id="MDR6941102.1"/>
    </source>
</evidence>
<keyword evidence="1" id="KW-0677">Repeat</keyword>
<dbReference type="RefSeq" id="WP_310092475.1">
    <property type="nucleotide sequence ID" value="NZ_JAVDUU010000001.1"/>
</dbReference>
<evidence type="ECO:0000256" key="2">
    <source>
        <dbReference type="PROSITE-ProRule" id="PRU00504"/>
    </source>
</evidence>
<keyword evidence="3" id="KW-0732">Signal</keyword>
<accession>A0ABU1T6T3</accession>